<protein>
    <submittedName>
        <fullName evidence="2">Uncharacterized protein</fullName>
    </submittedName>
</protein>
<sequence length="81" mass="8761">MTNRKLAGLANTITRPARAQRKLEELVPVIRRQGNDFSPTNVEMRYSATETSSPPPVFRGVEGAPPMSLSPPKASPSQSIA</sequence>
<comment type="caution">
    <text evidence="2">The sequence shown here is derived from an EMBL/GenBank/DDBJ whole genome shotgun (WGS) entry which is preliminary data.</text>
</comment>
<feature type="region of interest" description="Disordered" evidence="1">
    <location>
        <begin position="35"/>
        <end position="81"/>
    </location>
</feature>
<dbReference type="AlphaFoldDB" id="A0A8X7QBR3"/>
<name>A0A8X7QBR3_BRACI</name>
<evidence type="ECO:0000313" key="3">
    <source>
        <dbReference type="Proteomes" id="UP000886595"/>
    </source>
</evidence>
<evidence type="ECO:0000256" key="1">
    <source>
        <dbReference type="SAM" id="MobiDB-lite"/>
    </source>
</evidence>
<organism evidence="2 3">
    <name type="scientific">Brassica carinata</name>
    <name type="common">Ethiopian mustard</name>
    <name type="synonym">Abyssinian cabbage</name>
    <dbReference type="NCBI Taxonomy" id="52824"/>
    <lineage>
        <taxon>Eukaryota</taxon>
        <taxon>Viridiplantae</taxon>
        <taxon>Streptophyta</taxon>
        <taxon>Embryophyta</taxon>
        <taxon>Tracheophyta</taxon>
        <taxon>Spermatophyta</taxon>
        <taxon>Magnoliopsida</taxon>
        <taxon>eudicotyledons</taxon>
        <taxon>Gunneridae</taxon>
        <taxon>Pentapetalae</taxon>
        <taxon>rosids</taxon>
        <taxon>malvids</taxon>
        <taxon>Brassicales</taxon>
        <taxon>Brassicaceae</taxon>
        <taxon>Brassiceae</taxon>
        <taxon>Brassica</taxon>
    </lineage>
</organism>
<evidence type="ECO:0000313" key="2">
    <source>
        <dbReference type="EMBL" id="KAG2267379.1"/>
    </source>
</evidence>
<keyword evidence="3" id="KW-1185">Reference proteome</keyword>
<dbReference type="Proteomes" id="UP000886595">
    <property type="component" value="Unassembled WGS sequence"/>
</dbReference>
<reference evidence="2 3" key="1">
    <citation type="submission" date="2020-02" db="EMBL/GenBank/DDBJ databases">
        <authorList>
            <person name="Ma Q."/>
            <person name="Huang Y."/>
            <person name="Song X."/>
            <person name="Pei D."/>
        </authorList>
    </citation>
    <scope>NUCLEOTIDE SEQUENCE [LARGE SCALE GENOMIC DNA]</scope>
    <source>
        <strain evidence="2">Sxm20200214</strain>
        <tissue evidence="2">Leaf</tissue>
    </source>
</reference>
<dbReference type="EMBL" id="JAAMPC010000013">
    <property type="protein sequence ID" value="KAG2267379.1"/>
    <property type="molecule type" value="Genomic_DNA"/>
</dbReference>
<proteinExistence type="predicted"/>
<accession>A0A8X7QBR3</accession>
<gene>
    <name evidence="2" type="ORF">Bca52824_061934</name>
</gene>